<evidence type="ECO:0000313" key="2">
    <source>
        <dbReference type="Proteomes" id="UP001227268"/>
    </source>
</evidence>
<dbReference type="EMBL" id="JASBWT010000001">
    <property type="protein sequence ID" value="KAJ9109142.1"/>
    <property type="molecule type" value="Genomic_DNA"/>
</dbReference>
<dbReference type="Proteomes" id="UP001227268">
    <property type="component" value="Unassembled WGS sequence"/>
</dbReference>
<proteinExistence type="predicted"/>
<reference evidence="1" key="1">
    <citation type="submission" date="2023-04" db="EMBL/GenBank/DDBJ databases">
        <title>Draft Genome sequencing of Naganishia species isolated from polar environments using Oxford Nanopore Technology.</title>
        <authorList>
            <person name="Leo P."/>
            <person name="Venkateswaran K."/>
        </authorList>
    </citation>
    <scope>NUCLEOTIDE SEQUENCE</scope>
    <source>
        <strain evidence="1">MNA-CCFEE 5423</strain>
    </source>
</reference>
<comment type="caution">
    <text evidence="1">The sequence shown here is derived from an EMBL/GenBank/DDBJ whole genome shotgun (WGS) entry which is preliminary data.</text>
</comment>
<sequence>MDAHAQASLPSLTQLRHLQRANSAASRLQTLERLTGEQPGALARSNTVAAVGGDPVDAMVDEQGPRSGGLERRSVVGRMMMERLGNRIAARQQQQQQKQAIGRAASPSPPEIHLHPPPSAFPFVDTCEDLNVRSTPAAGSDSGSAVFEYEAHLSRNPSVRAAAAVVAILQSGEGESRTTDPADLEREGGRESQSRAEEVLVSPSRPEFEASSETPQTWAPVRYTLQHRSSTSSPIASGAEQYQQTPPRNAESSEVAPGPHYTSPSSSSTLSSARSHASGITIPFVISSETAIPYVLDHASMPTRLPPALESVITTNTGTREQDTMSSYPQAVASGVGSGYFQQGYFDRAQEMKVSEQDDDNEDARSDVTEKVAATASRTGVVDRDLCRTSRSPSLMSWEDIGQDSQARDLPAGDEPATSTGPGVIHRIEQSLRDTFRRNRTSRDESLLSSALALNEDLSAHTGNPPPTTQLKSSPVVQVKSGTITRDAMIPSYSLPPGQTSPMPTADPRDVRLQNAKLSPFLPSPSSHTGFGAGAQRAGFTPGPILQQASDSALPTLAAMLGTQGFVHGPEHIGSGLGSSTASLPDTNLNASQTSSSATSYYDLAPSRQGMASPTNEAVNALVGSAPVVTKKSWLAEAFFAGAQGNAASSTAVAGSGQSAGNGKRPSFSGISRRKPSILERYSARKEQRDKDRHPDREDTASPTISLEAQSAGSALAPPIALGVSAMPVASIQPIVSPLASISQSTHRPPPSDPQIRRGTSPRLASESSTMSTVLEIADERSTVYNAMSAIAPTAMQPQCKASTARARLLPTQTTEVMQKLNAVLALAPDARPDVLDDPPRRLVMSLPTVKDRHLFLFSDILVIAKPLPAPESGTAIAMDGSFSVKSVVPLQHLKVTADQQEQVKGDVMSAKSRQIVQQFIARFAQDPEQAVHFLEQNSSRLHGDLQTLASVLFKTAELDKDQLGKYLAPASRVDLLHAFLDRFHFSGLPLEQALRMFLLAIRLPPDRDESERMVSVMAKVWYYANASNVQYDASLAAQLALAIVRLNSCLNNSSQLATSPEATYPHATAVYDDFAAPFLHENTDYLIPAETLCAIFESVRDMQLAQALTTAEVEHQSRAITLVPARLPSRMTHNIWSEPIRIAIPEPDVDFKVELFGNGLTFDPPRLEFSMGNVATFRIKGEKLGLRTVLFRRLGVNAPKYGSLANTHTFVIERSFMQHIFHLTFHNHLGTKRKYVYSLRDSEKDISTDNLFAVIQQRVDHTREVKSNWKDTAVMSSSSRQLADQISIKVLQTSLIDTTEERRSGGSRISKKDVPVNSQSRRTSNPAAGLSIDHAVHAEPGTPQDIWKNTISPALEQTNQFDAPTPDGEALSRNVSYKKTQPAAGPVTAKTHTGKDIVFICRQNSLLPVVLGFLRYGMPSEDAQTLDE</sequence>
<evidence type="ECO:0000313" key="1">
    <source>
        <dbReference type="EMBL" id="KAJ9109142.1"/>
    </source>
</evidence>
<accession>A0ACC2WF20</accession>
<organism evidence="1 2">
    <name type="scientific">Naganishia friedmannii</name>
    <dbReference type="NCBI Taxonomy" id="89922"/>
    <lineage>
        <taxon>Eukaryota</taxon>
        <taxon>Fungi</taxon>
        <taxon>Dikarya</taxon>
        <taxon>Basidiomycota</taxon>
        <taxon>Agaricomycotina</taxon>
        <taxon>Tremellomycetes</taxon>
        <taxon>Filobasidiales</taxon>
        <taxon>Filobasidiaceae</taxon>
        <taxon>Naganishia</taxon>
    </lineage>
</organism>
<protein>
    <submittedName>
        <fullName evidence="1">Uncharacterized protein</fullName>
    </submittedName>
</protein>
<gene>
    <name evidence="1" type="ORF">QFC21_000470</name>
</gene>
<keyword evidence="2" id="KW-1185">Reference proteome</keyword>
<name>A0ACC2WF20_9TREE</name>